<dbReference type="Pfam" id="PF00756">
    <property type="entry name" value="Esterase"/>
    <property type="match status" value="1"/>
</dbReference>
<comment type="caution">
    <text evidence="7">The sequence shown here is derived from an EMBL/GenBank/DDBJ whole genome shotgun (WGS) entry which is preliminary data.</text>
</comment>
<organism evidence="7 8">
    <name type="scientific">Rhodopirellula halodulae</name>
    <dbReference type="NCBI Taxonomy" id="2894198"/>
    <lineage>
        <taxon>Bacteria</taxon>
        <taxon>Pseudomonadati</taxon>
        <taxon>Planctomycetota</taxon>
        <taxon>Planctomycetia</taxon>
        <taxon>Pirellulales</taxon>
        <taxon>Pirellulaceae</taxon>
        <taxon>Rhodopirellula</taxon>
    </lineage>
</organism>
<dbReference type="SUPFAM" id="SSF81296">
    <property type="entry name" value="E set domains"/>
    <property type="match status" value="1"/>
</dbReference>
<dbReference type="InterPro" id="IPR029058">
    <property type="entry name" value="AB_hydrolase_fold"/>
</dbReference>
<protein>
    <submittedName>
        <fullName evidence="7">DUF3327 domain-containing protein</fullName>
    </submittedName>
</protein>
<accession>A0ABS8NIR6</accession>
<evidence type="ECO:0000313" key="7">
    <source>
        <dbReference type="EMBL" id="MCC9642817.1"/>
    </source>
</evidence>
<reference evidence="7" key="1">
    <citation type="submission" date="2021-11" db="EMBL/GenBank/DDBJ databases">
        <title>Genome sequence.</title>
        <authorList>
            <person name="Sun Q."/>
        </authorList>
    </citation>
    <scope>NUCLEOTIDE SEQUENCE</scope>
    <source>
        <strain evidence="7">JC740</strain>
    </source>
</reference>
<evidence type="ECO:0000313" key="8">
    <source>
        <dbReference type="Proteomes" id="UP001430306"/>
    </source>
</evidence>
<dbReference type="PANTHER" id="PTHR48098">
    <property type="entry name" value="ENTEROCHELIN ESTERASE-RELATED"/>
    <property type="match status" value="1"/>
</dbReference>
<feature type="chain" id="PRO_5047370481" evidence="5">
    <location>
        <begin position="30"/>
        <end position="561"/>
    </location>
</feature>
<evidence type="ECO:0000256" key="3">
    <source>
        <dbReference type="ARBA" id="ARBA00022801"/>
    </source>
</evidence>
<dbReference type="InterPro" id="IPR013783">
    <property type="entry name" value="Ig-like_fold"/>
</dbReference>
<gene>
    <name evidence="7" type="ORF">LOC71_11070</name>
</gene>
<dbReference type="Gene3D" id="2.60.40.10">
    <property type="entry name" value="Immunoglobulins"/>
    <property type="match status" value="1"/>
</dbReference>
<keyword evidence="2" id="KW-0963">Cytoplasm</keyword>
<dbReference type="RefSeq" id="WP_230273770.1">
    <property type="nucleotide sequence ID" value="NZ_JAJKFW010000022.1"/>
</dbReference>
<dbReference type="Proteomes" id="UP001430306">
    <property type="component" value="Unassembled WGS sequence"/>
</dbReference>
<sequence length="561" mass="61922">MLPDHPLRCHAALCCLLGFTIVCSLNAMAGPEESKPIVLREGVPHESRPPADESTGIPAATLKTHFALPASATTGAYVRGSIRGAGNLVWLINPNGEPIRQLARGEGILQTFHFVVDDPACRLSVSGPPSSEYALSVDSIIPLSDQRPPLPSLQSPRLAELRSHLQRGKSTDAFWRSFRDGGTPLIEEQNTDGSLSEHEVLVTFLYRGAKRNVRLFGAPSGDHDELTRLGDSDVWYGSYVVSKQARIDYRLAPDVPVFDADYRQRRRAILATAQRDPLNPNHEPANPTDIYDGVSVVTLPDAPSSHWSQASASTPNNTLQKGSVQTIQVHSDILNNDREVHLYRPVSYQPNAADNAMLIVFDGNRYLEDVRLPTILDNLIAANKIPPTAAVLVTNPDPKQRGIELPCNEDFVRFLTDELMPVVHARSLHASRERTVLVGASYGGLASSFAALKAPEKFGNVLSQSGSYWWSPGGEFGRNESSEPNWLIRQYVQSKRQPVRFVLQAGTFELPSNILPDNRHFRNCLEAKGYDVQYSEFVGGHGYFHWRHALPDGLMRVLPTP</sequence>
<dbReference type="EMBL" id="JAJKFW010000022">
    <property type="protein sequence ID" value="MCC9642817.1"/>
    <property type="molecule type" value="Genomic_DNA"/>
</dbReference>
<proteinExistence type="inferred from homology"/>
<dbReference type="Pfam" id="PF11806">
    <property type="entry name" value="Enterochelin_N"/>
    <property type="match status" value="1"/>
</dbReference>
<dbReference type="Gene3D" id="3.40.50.1820">
    <property type="entry name" value="alpha/beta hydrolase"/>
    <property type="match status" value="1"/>
</dbReference>
<evidence type="ECO:0000256" key="5">
    <source>
        <dbReference type="SAM" id="SignalP"/>
    </source>
</evidence>
<evidence type="ECO:0000256" key="2">
    <source>
        <dbReference type="ARBA" id="ARBA00022490"/>
    </source>
</evidence>
<evidence type="ECO:0000259" key="6">
    <source>
        <dbReference type="Pfam" id="PF11806"/>
    </source>
</evidence>
<dbReference type="InterPro" id="IPR000801">
    <property type="entry name" value="Esterase-like"/>
</dbReference>
<dbReference type="SUPFAM" id="SSF53474">
    <property type="entry name" value="alpha/beta-Hydrolases"/>
    <property type="match status" value="1"/>
</dbReference>
<dbReference type="InterPro" id="IPR014756">
    <property type="entry name" value="Ig_E-set"/>
</dbReference>
<keyword evidence="8" id="KW-1185">Reference proteome</keyword>
<dbReference type="PANTHER" id="PTHR48098:SF3">
    <property type="entry name" value="IRON(III) ENTEROBACTIN ESTERASE"/>
    <property type="match status" value="1"/>
</dbReference>
<evidence type="ECO:0000256" key="1">
    <source>
        <dbReference type="ARBA" id="ARBA00004496"/>
    </source>
</evidence>
<dbReference type="InterPro" id="IPR021764">
    <property type="entry name" value="Enterochelin_esterase_N"/>
</dbReference>
<keyword evidence="5" id="KW-0732">Signal</keyword>
<comment type="similarity">
    <text evidence="4">Belongs to the Fes family.</text>
</comment>
<evidence type="ECO:0000256" key="4">
    <source>
        <dbReference type="ARBA" id="ARBA00024201"/>
    </source>
</evidence>
<keyword evidence="3" id="KW-0378">Hydrolase</keyword>
<name>A0ABS8NIR6_9BACT</name>
<feature type="signal peptide" evidence="5">
    <location>
        <begin position="1"/>
        <end position="29"/>
    </location>
</feature>
<comment type="subcellular location">
    <subcellularLocation>
        <location evidence="1">Cytoplasm</location>
    </subcellularLocation>
</comment>
<dbReference type="InterPro" id="IPR050583">
    <property type="entry name" value="Mycobacterial_A85_antigen"/>
</dbReference>
<feature type="domain" description="Enterochelin esterase N-terminal" evidence="6">
    <location>
        <begin position="202"/>
        <end position="307"/>
    </location>
</feature>